<dbReference type="Proteomes" id="UP000887566">
    <property type="component" value="Unplaced"/>
</dbReference>
<keyword evidence="1" id="KW-1185">Reference proteome</keyword>
<dbReference type="WBParaSite" id="PSAMB.scaffold1774size27928.g14810.t1">
    <property type="protein sequence ID" value="PSAMB.scaffold1774size27928.g14810.t1"/>
    <property type="gene ID" value="PSAMB.scaffold1774size27928.g14810"/>
</dbReference>
<name>A0A914VBE7_9BILA</name>
<reference evidence="2" key="1">
    <citation type="submission" date="2022-11" db="UniProtKB">
        <authorList>
            <consortium name="WormBaseParasite"/>
        </authorList>
    </citation>
    <scope>IDENTIFICATION</scope>
</reference>
<evidence type="ECO:0000313" key="2">
    <source>
        <dbReference type="WBParaSite" id="PSAMB.scaffold1774size27928.g14810.t1"/>
    </source>
</evidence>
<sequence>MKDKVPPLDVCHLLSKAVAELAEKYELDLIAIDARNASASLERQVANLKGALLAYKGEQVRQREECFEEQLKMKDEKELKSLKVDIHDLSDSIKDIQDDLQRLDIFATGTPSMFIYIFPPCI</sequence>
<evidence type="ECO:0000313" key="1">
    <source>
        <dbReference type="Proteomes" id="UP000887566"/>
    </source>
</evidence>
<proteinExistence type="predicted"/>
<protein>
    <submittedName>
        <fullName evidence="2">Uncharacterized protein</fullName>
    </submittedName>
</protein>
<accession>A0A914VBE7</accession>
<dbReference type="AlphaFoldDB" id="A0A914VBE7"/>
<organism evidence="1 2">
    <name type="scientific">Plectus sambesii</name>
    <dbReference type="NCBI Taxonomy" id="2011161"/>
    <lineage>
        <taxon>Eukaryota</taxon>
        <taxon>Metazoa</taxon>
        <taxon>Ecdysozoa</taxon>
        <taxon>Nematoda</taxon>
        <taxon>Chromadorea</taxon>
        <taxon>Plectida</taxon>
        <taxon>Plectina</taxon>
        <taxon>Plectoidea</taxon>
        <taxon>Plectidae</taxon>
        <taxon>Plectus</taxon>
    </lineage>
</organism>